<protein>
    <recommendedName>
        <fullName evidence="4">F-actin monooxygenase</fullName>
        <ecNumber evidence="4">1.14.13.225</ecNumber>
    </recommendedName>
</protein>
<feature type="region of interest" description="Disordered" evidence="18">
    <location>
        <begin position="1388"/>
        <end position="1428"/>
    </location>
</feature>
<feature type="compositionally biased region" description="Acidic residues" evidence="18">
    <location>
        <begin position="1194"/>
        <end position="1218"/>
    </location>
</feature>
<dbReference type="Proteomes" id="UP000677054">
    <property type="component" value="Unassembled WGS sequence"/>
</dbReference>
<feature type="compositionally biased region" description="Basic and acidic residues" evidence="18">
    <location>
        <begin position="880"/>
        <end position="906"/>
    </location>
</feature>
<keyword evidence="9 16" id="KW-0862">Zinc</keyword>
<feature type="compositionally biased region" description="Basic and acidic residues" evidence="18">
    <location>
        <begin position="1452"/>
        <end position="1474"/>
    </location>
</feature>
<evidence type="ECO:0000256" key="17">
    <source>
        <dbReference type="SAM" id="Coils"/>
    </source>
</evidence>
<feature type="coiled-coil region" evidence="17">
    <location>
        <begin position="2381"/>
        <end position="2419"/>
    </location>
</feature>
<evidence type="ECO:0000256" key="7">
    <source>
        <dbReference type="ARBA" id="ARBA00022723"/>
    </source>
</evidence>
<keyword evidence="14" id="KW-0009">Actin-binding</keyword>
<dbReference type="InterPro" id="IPR001781">
    <property type="entry name" value="Znf_LIM"/>
</dbReference>
<feature type="compositionally biased region" description="Polar residues" evidence="18">
    <location>
        <begin position="657"/>
        <end position="667"/>
    </location>
</feature>
<dbReference type="PROSITE" id="PS51848">
    <property type="entry name" value="BMERB"/>
    <property type="match status" value="1"/>
</dbReference>
<keyword evidence="5" id="KW-0963">Cytoplasm</keyword>
<feature type="compositionally biased region" description="Polar residues" evidence="18">
    <location>
        <begin position="1519"/>
        <end position="1529"/>
    </location>
</feature>
<dbReference type="EC" id="1.14.13.225" evidence="4"/>
<keyword evidence="13 16" id="KW-0440">LIM domain</keyword>
<name>A0A7R8XH47_9CRUS</name>
<feature type="compositionally biased region" description="Polar residues" evidence="18">
    <location>
        <begin position="2000"/>
        <end position="2016"/>
    </location>
</feature>
<dbReference type="InterPro" id="IPR036872">
    <property type="entry name" value="CH_dom_sf"/>
</dbReference>
<feature type="region of interest" description="Disordered" evidence="18">
    <location>
        <begin position="2077"/>
        <end position="2099"/>
    </location>
</feature>
<dbReference type="EMBL" id="LR900525">
    <property type="protein sequence ID" value="CAD7245981.1"/>
    <property type="molecule type" value="Genomic_DNA"/>
</dbReference>
<dbReference type="PROSITE" id="PS50021">
    <property type="entry name" value="CH"/>
    <property type="match status" value="1"/>
</dbReference>
<dbReference type="PANTHER" id="PTHR23167">
    <property type="entry name" value="CALPONIN HOMOLOGY DOMAIN-CONTAINING PROTEIN DDB_G0272472-RELATED"/>
    <property type="match status" value="1"/>
</dbReference>
<feature type="region of interest" description="Disordered" evidence="18">
    <location>
        <begin position="2207"/>
        <end position="2347"/>
    </location>
</feature>
<feature type="domain" description="Calponin-homology (CH)" evidence="20">
    <location>
        <begin position="526"/>
        <end position="631"/>
    </location>
</feature>
<evidence type="ECO:0000256" key="11">
    <source>
        <dbReference type="ARBA" id="ARBA00023002"/>
    </source>
</evidence>
<proteinExistence type="inferred from homology"/>
<comment type="catalytic activity">
    <reaction evidence="15">
        <text>L-methionyl-[F-actin] + NADPH + O2 + H(+) = L-methionyl-(R)-S-oxide-[F-actin] + NADP(+) + H2O</text>
        <dbReference type="Rhea" id="RHEA:51308"/>
        <dbReference type="Rhea" id="RHEA-COMP:12953"/>
        <dbReference type="Rhea" id="RHEA-COMP:12956"/>
        <dbReference type="ChEBI" id="CHEBI:15377"/>
        <dbReference type="ChEBI" id="CHEBI:15378"/>
        <dbReference type="ChEBI" id="CHEBI:15379"/>
        <dbReference type="ChEBI" id="CHEBI:16044"/>
        <dbReference type="ChEBI" id="CHEBI:45764"/>
        <dbReference type="ChEBI" id="CHEBI:57783"/>
        <dbReference type="ChEBI" id="CHEBI:58349"/>
        <dbReference type="EC" id="1.14.13.225"/>
    </reaction>
</comment>
<comment type="cofactor">
    <cofactor evidence="1">
        <name>FAD</name>
        <dbReference type="ChEBI" id="CHEBI:57692"/>
    </cofactor>
</comment>
<dbReference type="InterPro" id="IPR057494">
    <property type="entry name" value="Rossman_Mical"/>
</dbReference>
<dbReference type="InterPro" id="IPR022735">
    <property type="entry name" value="bMERB_dom"/>
</dbReference>
<dbReference type="GO" id="GO:0005737">
    <property type="term" value="C:cytoplasm"/>
    <property type="evidence" value="ECO:0007669"/>
    <property type="project" value="UniProtKB-SubCell"/>
</dbReference>
<dbReference type="PANTHER" id="PTHR23167:SF54">
    <property type="entry name" value="[F-ACTIN]-MONOOXYGENASE MICAL"/>
    <property type="match status" value="1"/>
</dbReference>
<dbReference type="InterPro" id="IPR001715">
    <property type="entry name" value="CH_dom"/>
</dbReference>
<dbReference type="InterPro" id="IPR050540">
    <property type="entry name" value="F-actin_Monoox_Mical"/>
</dbReference>
<gene>
    <name evidence="23" type="ORF">DSTB1V02_LOCUS5847</name>
</gene>
<keyword evidence="19" id="KW-1133">Transmembrane helix</keyword>
<feature type="region of interest" description="Disordered" evidence="18">
    <location>
        <begin position="1940"/>
        <end position="2019"/>
    </location>
</feature>
<evidence type="ECO:0000256" key="9">
    <source>
        <dbReference type="ARBA" id="ARBA00022833"/>
    </source>
</evidence>
<keyword evidence="19" id="KW-0472">Membrane</keyword>
<evidence type="ECO:0000256" key="2">
    <source>
        <dbReference type="ARBA" id="ARBA00004496"/>
    </source>
</evidence>
<feature type="region of interest" description="Disordered" evidence="18">
    <location>
        <begin position="872"/>
        <end position="911"/>
    </location>
</feature>
<feature type="region of interest" description="Disordered" evidence="18">
    <location>
        <begin position="1129"/>
        <end position="1220"/>
    </location>
</feature>
<evidence type="ECO:0000256" key="15">
    <source>
        <dbReference type="ARBA" id="ARBA00049522"/>
    </source>
</evidence>
<evidence type="ECO:0000259" key="21">
    <source>
        <dbReference type="PROSITE" id="PS50023"/>
    </source>
</evidence>
<feature type="compositionally biased region" description="Basic residues" evidence="18">
    <location>
        <begin position="728"/>
        <end position="737"/>
    </location>
</feature>
<dbReference type="Pfam" id="PF00412">
    <property type="entry name" value="LIM"/>
    <property type="match status" value="1"/>
</dbReference>
<dbReference type="InterPro" id="IPR036188">
    <property type="entry name" value="FAD/NAD-bd_sf"/>
</dbReference>
<feature type="compositionally biased region" description="Polar residues" evidence="18">
    <location>
        <begin position="1411"/>
        <end position="1425"/>
    </location>
</feature>
<dbReference type="Gene3D" id="2.10.110.10">
    <property type="entry name" value="Cysteine Rich Protein"/>
    <property type="match status" value="1"/>
</dbReference>
<dbReference type="SMART" id="SM01203">
    <property type="entry name" value="DUF3585"/>
    <property type="match status" value="1"/>
</dbReference>
<evidence type="ECO:0000256" key="6">
    <source>
        <dbReference type="ARBA" id="ARBA00022630"/>
    </source>
</evidence>
<keyword evidence="7 16" id="KW-0479">Metal-binding</keyword>
<evidence type="ECO:0000256" key="1">
    <source>
        <dbReference type="ARBA" id="ARBA00001974"/>
    </source>
</evidence>
<dbReference type="EMBL" id="CAJPEV010001008">
    <property type="protein sequence ID" value="CAG0890093.1"/>
    <property type="molecule type" value="Genomic_DNA"/>
</dbReference>
<dbReference type="CDD" id="cd09439">
    <property type="entry name" value="LIM_Mical"/>
    <property type="match status" value="1"/>
</dbReference>
<organism evidence="23">
    <name type="scientific">Darwinula stevensoni</name>
    <dbReference type="NCBI Taxonomy" id="69355"/>
    <lineage>
        <taxon>Eukaryota</taxon>
        <taxon>Metazoa</taxon>
        <taxon>Ecdysozoa</taxon>
        <taxon>Arthropoda</taxon>
        <taxon>Crustacea</taxon>
        <taxon>Oligostraca</taxon>
        <taxon>Ostracoda</taxon>
        <taxon>Podocopa</taxon>
        <taxon>Podocopida</taxon>
        <taxon>Darwinulocopina</taxon>
        <taxon>Darwinuloidea</taxon>
        <taxon>Darwinulidae</taxon>
        <taxon>Darwinula</taxon>
    </lineage>
</organism>
<keyword evidence="6" id="KW-0285">Flavoprotein</keyword>
<dbReference type="GO" id="GO:0120501">
    <property type="term" value="F:F-actin monooxygenase activity"/>
    <property type="evidence" value="ECO:0007669"/>
    <property type="project" value="UniProtKB-EC"/>
</dbReference>
<evidence type="ECO:0000259" key="20">
    <source>
        <dbReference type="PROSITE" id="PS50021"/>
    </source>
</evidence>
<dbReference type="FunFam" id="3.50.50.60:FF:000004">
    <property type="entry name" value="protein-methionine sulfoxide oxidase MICAL2 isoform X1"/>
    <property type="match status" value="1"/>
</dbReference>
<comment type="subcellular location">
    <subcellularLocation>
        <location evidence="2">Cytoplasm</location>
    </subcellularLocation>
</comment>
<dbReference type="SMART" id="SM00132">
    <property type="entry name" value="LIM"/>
    <property type="match status" value="1"/>
</dbReference>
<feature type="compositionally biased region" description="Polar residues" evidence="18">
    <location>
        <begin position="2329"/>
        <end position="2347"/>
    </location>
</feature>
<evidence type="ECO:0000256" key="8">
    <source>
        <dbReference type="ARBA" id="ARBA00022827"/>
    </source>
</evidence>
<feature type="compositionally biased region" description="Basic and acidic residues" evidence="18">
    <location>
        <begin position="2077"/>
        <end position="2091"/>
    </location>
</feature>
<dbReference type="Pfam" id="PF00307">
    <property type="entry name" value="CH"/>
    <property type="match status" value="1"/>
</dbReference>
<dbReference type="Pfam" id="PF12130">
    <property type="entry name" value="bMERB_dom"/>
    <property type="match status" value="1"/>
</dbReference>
<evidence type="ECO:0000256" key="19">
    <source>
        <dbReference type="SAM" id="Phobius"/>
    </source>
</evidence>
<feature type="region of interest" description="Disordered" evidence="18">
    <location>
        <begin position="2352"/>
        <end position="2371"/>
    </location>
</feature>
<feature type="region of interest" description="Disordered" evidence="18">
    <location>
        <begin position="1444"/>
        <end position="1556"/>
    </location>
</feature>
<evidence type="ECO:0000256" key="18">
    <source>
        <dbReference type="SAM" id="MobiDB-lite"/>
    </source>
</evidence>
<keyword evidence="8" id="KW-0274">FAD</keyword>
<accession>A0A7R8XH47</accession>
<dbReference type="Pfam" id="PF25413">
    <property type="entry name" value="Rossman_Mical"/>
    <property type="match status" value="1"/>
</dbReference>
<feature type="region of interest" description="Disordered" evidence="18">
    <location>
        <begin position="1779"/>
        <end position="1846"/>
    </location>
</feature>
<evidence type="ECO:0000256" key="16">
    <source>
        <dbReference type="PROSITE-ProRule" id="PRU00125"/>
    </source>
</evidence>
<feature type="compositionally biased region" description="Basic and acidic residues" evidence="18">
    <location>
        <begin position="2237"/>
        <end position="2257"/>
    </location>
</feature>
<keyword evidence="11" id="KW-0560">Oxidoreductase</keyword>
<evidence type="ECO:0000256" key="4">
    <source>
        <dbReference type="ARBA" id="ARBA00012709"/>
    </source>
</evidence>
<evidence type="ECO:0000256" key="13">
    <source>
        <dbReference type="ARBA" id="ARBA00023038"/>
    </source>
</evidence>
<feature type="region of interest" description="Disordered" evidence="18">
    <location>
        <begin position="698"/>
        <end position="739"/>
    </location>
</feature>
<evidence type="ECO:0000313" key="24">
    <source>
        <dbReference type="Proteomes" id="UP000677054"/>
    </source>
</evidence>
<keyword evidence="17" id="KW-0175">Coiled coil</keyword>
<keyword evidence="24" id="KW-1185">Reference proteome</keyword>
<dbReference type="Gene3D" id="3.50.50.60">
    <property type="entry name" value="FAD/NAD(P)-binding domain"/>
    <property type="match status" value="1"/>
</dbReference>
<feature type="domain" description="LIM zinc-binding" evidence="21">
    <location>
        <begin position="985"/>
        <end position="1050"/>
    </location>
</feature>
<feature type="region of interest" description="Disordered" evidence="18">
    <location>
        <begin position="1244"/>
        <end position="1272"/>
    </location>
</feature>
<dbReference type="SUPFAM" id="SSF51905">
    <property type="entry name" value="FAD/NAD(P)-binding domain"/>
    <property type="match status" value="1"/>
</dbReference>
<feature type="domain" description="BMERB" evidence="22">
    <location>
        <begin position="2382"/>
        <end position="2533"/>
    </location>
</feature>
<dbReference type="PROSITE" id="PS00478">
    <property type="entry name" value="LIM_DOMAIN_1"/>
    <property type="match status" value="1"/>
</dbReference>
<keyword evidence="10" id="KW-0521">NADP</keyword>
<feature type="compositionally biased region" description="Basic residues" evidence="18">
    <location>
        <begin position="2306"/>
        <end position="2322"/>
    </location>
</feature>
<dbReference type="GO" id="GO:0046872">
    <property type="term" value="F:metal ion binding"/>
    <property type="evidence" value="ECO:0007669"/>
    <property type="project" value="UniProtKB-KW"/>
</dbReference>
<feature type="compositionally biased region" description="Polar residues" evidence="18">
    <location>
        <begin position="2207"/>
        <end position="2227"/>
    </location>
</feature>
<feature type="transmembrane region" description="Helical" evidence="19">
    <location>
        <begin position="2563"/>
        <end position="2586"/>
    </location>
</feature>
<evidence type="ECO:0000256" key="5">
    <source>
        <dbReference type="ARBA" id="ARBA00022490"/>
    </source>
</evidence>
<dbReference type="SMART" id="SM00033">
    <property type="entry name" value="CH"/>
    <property type="match status" value="1"/>
</dbReference>
<evidence type="ECO:0000313" key="23">
    <source>
        <dbReference type="EMBL" id="CAD7245981.1"/>
    </source>
</evidence>
<reference evidence="23" key="1">
    <citation type="submission" date="2020-11" db="EMBL/GenBank/DDBJ databases">
        <authorList>
            <person name="Tran Van P."/>
        </authorList>
    </citation>
    <scope>NUCLEOTIDE SEQUENCE</scope>
</reference>
<sequence length="2591" mass="292060">MVLVEQGNVPQEDLATAAALYDQFSAAQTFKSILGTFRHLCHVLRIRPTHFPQFYPILKSKLKSWKAQALWSKFEKRASHRCYGKGKSCANLRVLVIGCGPCGLRTAIEAQLLGAKVVVVEKRDRFSRNNVIHLWPFVIHDLRALGAKKFYGKFCAGAIDHISIRQLQCILLKVALLLGVEVHENVTFEDLVEPSDQSVESHGWMARLSPHDHPAAQYEFDVLVGADGKRNTLQGFKRKEFRGRLAIAITANFINRHTEAEARVEEISGVAFIFNQKFFKDLNEATGIDLENIVYYKDETHYFVMTAKKHSLICKGVILHDYPDTAKLLAPENVDREALLDYAQEAANFSTEYQLPSLDFALNHYGQPDIAMFDFTSMFAAENACRMVDRKGHKLLMCLVGDSLLEPFWPTGSGCARGFLSSFDACWMMRSWALGNTTPLHVLAEREAIYRLLAQTTPENLHKDFNSYTLEPQTRYPNLVTGSVLPFQVRGLFDTDAPDSVDLMAPLVSVTPTVEAPRKKRRRDSMVHPDTLVLWLQKQVAPFFQLSLDEQEFLSSLKNGLVLCAILHRYRPDLIDFQKFQPENVARNNQIAFDICEKELGIPPVMTGLEMEQCEVPDKLTMMSYLSQVYECFRGEIPQVPRDLQGMEMCLEESAEGVSQTHVTPSPVSKRPSPGQRLSLLNKISRINTRKRYSLELEKKEAVSAGRRARKRRIHDQSRHSEQSGHSGGKKSSHRHHDYSQQYQKSMQLLQNYFKDVHEIRVTSPEDPLPEMEDFTLFLYRQTTSKFDDKVRSLEQKLFDPDRETRQARLIAFSRKEAQAAGSLSGKVQHLEEKLQDQILGPKKPKDMIRAIGKIERGDWNVKMLEQKIQDQKIGAKRSHREEKVPKWNKDTFDDKLQKAKKKEAQEEGEPYPKYQEIDQKLRLLEKKLREGSTMEVGQRGANKVSAMAQQLTSKLKEEKVPEKVPLQRSNSKPLIFTSKSSASETCHFCVKRVYLMERLSAEGRFFHRGCFRCEYCSTTLRLGNYAYDRDDGENGKFLCMQHYIYGFASGASRHKYQQKAEEIAAVSKENLPPPPEDSMDVGATPEKAAVSPRYLEGDEMQRVLTPERIEFENSLELVSEEEVLSEMDEDEWTDHNFGPAMATEDEASDLSSDSDSDDEYEESLEEPMPLALDADETRKLAERWKRRHTNEGLNEEDASMSTEEEGEESSYEECEDPREERIRHVGIQEPVIKVQCRLNGDLGHKTKTKEKKEEVAKKRQSPVQTREKTRDIDPARKKKLLHANVQDVRTASTENLAAKRSLELKKNYMLLGSASVDNVSVQINKAVQAPNGDRFQDFLSRISERQKLLNPAPEPSPAMQAFLRSSTTLGLRNQALASLKSGAHVIANGSLPHDSPSPSAKVTPPGLPPSVQTVSAHPTSSSQKDAQKEDIYFAQAVIVNGDESAEDEEIGEGREKKVTHVEEVQGDLVKDVEPISGQPISTVELQGKPSDGAITTPLPTSDHEELPGDEVLDGQPSHDGSQHNNMTPHSPKPISEEPENVTEVKQVLPSKEEPDKIPEVVFKQPHPIPHHAAFNGNYKDNLELQPANASMIFGDITMTNEDSIDDEFDKLLASDTTKDLDQLSAHFSDVAAQSTGKDVTCDPFLSIEGGLISLSGPESLPIEMDDAEWAIDNDLVSMEDDFNVEGKIDPNFNMQRSAAIQEVPEDLSDDSRKAPLLNLDDIAFMDSGSPLSMTPEHKLAEVPVCDEIIEEFEDLSAEFVVEDQVEAINEELILKASDESSTTTSGPDAVGQVSDFSSEPLCIPDSPGTSPSHSYQYSGEGPGSTSETASSSGITEVTPTSQEEAVQIPCAVSHEVICDEVKKETPFHEEINITPDHKALLNSSLDEAKDSFYTPEGDVVSCEDDDELDLNNTDIHWFSKQSPFGCIRDSINIRKSSLRKLSMQSDEDRSSSSETPDSEKQKKMLKKFEKDREKQGNLVREMVMSKIKSPERKDRRGSRTSLSSGNRGNSVSPFNESLERRASTGNVFAEANELSTPRKTSAPLGKELEDFYTPMTSMKPRTNLVRPLSIAIPPCKDHASPVDSPTRKILPETPLTNPNMFRNSPNLFSSPDLASSLQSGKTVMFRHGRDRSMMRSDLGMGSGNVLDRLHKSASLSDNEDNEKVDERYEQLTGIKRKISESAWKLQPLKELQEDRKSKMEMIESMSVFTGQTNPNRSVSCPNSPSRGEQAVASPPQDEKNAGSEKKKKSKDRERRRSIIQMVQGLFSRSGEKSKEKVKSRSPSPPPPVASDQSPKLKERASPFRLKAKEKHKHEKKAKSRSKSPPAELNQSVQSLSLEDSASSGKDTSVTLAMHPEEEPNATDLSGNVSRRHEKLIKRAARQAELKRLRMAQEIQRQLEELEVKQKEVEERGVNVEKALRGEGTSTDMKRDEAELMQEWFALVHERTRLGRYEQELLVRAKELELEDRHSRLQQELRDRLAVDDMNKSKEDIEEEGQILAEMLEIVEQRDSLIAMMEEDRQRYPMNLDPETQSWLRRNSLFTPRPPPFQAVTPLTSPPTSDLMPYLSTLLSLFLVLLWLLASWLLHPFME</sequence>
<dbReference type="Gene3D" id="1.10.418.10">
    <property type="entry name" value="Calponin-like domain"/>
    <property type="match status" value="1"/>
</dbReference>
<comment type="similarity">
    <text evidence="3">Belongs to the Mical family.</text>
</comment>
<feature type="compositionally biased region" description="Basic and acidic residues" evidence="18">
    <location>
        <begin position="2270"/>
        <end position="2279"/>
    </location>
</feature>
<evidence type="ECO:0000256" key="10">
    <source>
        <dbReference type="ARBA" id="ARBA00022857"/>
    </source>
</evidence>
<dbReference type="SUPFAM" id="SSF47576">
    <property type="entry name" value="Calponin-homology domain, CH-domain"/>
    <property type="match status" value="1"/>
</dbReference>
<dbReference type="PROSITE" id="PS50023">
    <property type="entry name" value="LIM_DOMAIN_2"/>
    <property type="match status" value="1"/>
</dbReference>
<dbReference type="GO" id="GO:0003779">
    <property type="term" value="F:actin binding"/>
    <property type="evidence" value="ECO:0007669"/>
    <property type="project" value="UniProtKB-KW"/>
</dbReference>
<feature type="compositionally biased region" description="Acidic residues" evidence="18">
    <location>
        <begin position="1144"/>
        <end position="1166"/>
    </location>
</feature>
<feature type="compositionally biased region" description="Polar residues" evidence="18">
    <location>
        <begin position="1808"/>
        <end position="1845"/>
    </location>
</feature>
<dbReference type="SUPFAM" id="SSF57716">
    <property type="entry name" value="Glucocorticoid receptor-like (DNA-binding domain)"/>
    <property type="match status" value="1"/>
</dbReference>
<evidence type="ECO:0000256" key="3">
    <source>
        <dbReference type="ARBA" id="ARBA00008223"/>
    </source>
</evidence>
<dbReference type="OrthoDB" id="20799at2759"/>
<evidence type="ECO:0000259" key="22">
    <source>
        <dbReference type="PROSITE" id="PS51848"/>
    </source>
</evidence>
<evidence type="ECO:0000256" key="12">
    <source>
        <dbReference type="ARBA" id="ARBA00023033"/>
    </source>
</evidence>
<keyword evidence="19" id="KW-0812">Transmembrane</keyword>
<feature type="region of interest" description="Disordered" evidence="18">
    <location>
        <begin position="655"/>
        <end position="679"/>
    </location>
</feature>
<evidence type="ECO:0000256" key="14">
    <source>
        <dbReference type="ARBA" id="ARBA00023203"/>
    </source>
</evidence>
<feature type="compositionally biased region" description="Basic and acidic residues" evidence="18">
    <location>
        <begin position="1947"/>
        <end position="1976"/>
    </location>
</feature>
<keyword evidence="12" id="KW-0503">Monooxygenase</keyword>